<evidence type="ECO:0000256" key="7">
    <source>
        <dbReference type="ARBA" id="ARBA00022630"/>
    </source>
</evidence>
<evidence type="ECO:0000256" key="8">
    <source>
        <dbReference type="ARBA" id="ARBA00022643"/>
    </source>
</evidence>
<accession>A0A166UTU6</accession>
<organism evidence="20 21">
    <name type="scientific">Athelia psychrophila</name>
    <dbReference type="NCBI Taxonomy" id="1759441"/>
    <lineage>
        <taxon>Eukaryota</taxon>
        <taxon>Fungi</taxon>
        <taxon>Dikarya</taxon>
        <taxon>Basidiomycota</taxon>
        <taxon>Agaricomycotina</taxon>
        <taxon>Agaricomycetes</taxon>
        <taxon>Agaricomycetidae</taxon>
        <taxon>Atheliales</taxon>
        <taxon>Atheliaceae</taxon>
        <taxon>Athelia</taxon>
    </lineage>
</organism>
<dbReference type="InterPro" id="IPR001433">
    <property type="entry name" value="OxRdtase_FAD/NAD-bd"/>
</dbReference>
<dbReference type="Gene3D" id="3.40.50.80">
    <property type="entry name" value="Nucleotide-binding domain of ferredoxin-NADP reductase (FNR) module"/>
    <property type="match status" value="1"/>
</dbReference>
<dbReference type="InterPro" id="IPR017927">
    <property type="entry name" value="FAD-bd_FR_type"/>
</dbReference>
<dbReference type="InterPro" id="IPR008254">
    <property type="entry name" value="Flavodoxin/NO_synth"/>
</dbReference>
<dbReference type="SUPFAM" id="SSF52343">
    <property type="entry name" value="Ferredoxin reductase-like, C-terminal NADP-linked domain"/>
    <property type="match status" value="1"/>
</dbReference>
<dbReference type="GO" id="GO:0050660">
    <property type="term" value="F:flavin adenine dinucleotide binding"/>
    <property type="evidence" value="ECO:0007669"/>
    <property type="project" value="TreeGrafter"/>
</dbReference>
<comment type="cofactor">
    <cofactor evidence="3">
        <name>FAD</name>
        <dbReference type="ChEBI" id="CHEBI:57692"/>
    </cofactor>
</comment>
<evidence type="ECO:0000256" key="11">
    <source>
        <dbReference type="ARBA" id="ARBA00022857"/>
    </source>
</evidence>
<dbReference type="InterPro" id="IPR023206">
    <property type="entry name" value="Bifunctional_P450_P450_red"/>
</dbReference>
<dbReference type="AlphaFoldDB" id="A0A166UTU6"/>
<evidence type="ECO:0000259" key="19">
    <source>
        <dbReference type="PROSITE" id="PS51384"/>
    </source>
</evidence>
<dbReference type="Pfam" id="PF00258">
    <property type="entry name" value="Flavodoxin_1"/>
    <property type="match status" value="1"/>
</dbReference>
<dbReference type="Gene3D" id="1.20.990.10">
    <property type="entry name" value="NADPH-cytochrome p450 Reductase, Chain A, domain 3"/>
    <property type="match status" value="1"/>
</dbReference>
<evidence type="ECO:0000256" key="15">
    <source>
        <dbReference type="ARBA" id="ARBA00047827"/>
    </source>
</evidence>
<keyword evidence="14" id="KW-0503">Monooxygenase</keyword>
<dbReference type="Pfam" id="PF00667">
    <property type="entry name" value="FAD_binding_1"/>
    <property type="match status" value="1"/>
</dbReference>
<dbReference type="Proteomes" id="UP000076532">
    <property type="component" value="Unassembled WGS sequence"/>
</dbReference>
<evidence type="ECO:0000256" key="6">
    <source>
        <dbReference type="ARBA" id="ARBA00022617"/>
    </source>
</evidence>
<dbReference type="PRINTS" id="PR00463">
    <property type="entry name" value="EP450I"/>
</dbReference>
<dbReference type="Pfam" id="PF00067">
    <property type="entry name" value="p450"/>
    <property type="match status" value="1"/>
</dbReference>
<dbReference type="SUPFAM" id="SSF63380">
    <property type="entry name" value="Riboflavin synthase domain-like"/>
    <property type="match status" value="1"/>
</dbReference>
<keyword evidence="9 17" id="KW-0479">Metal-binding</keyword>
<dbReference type="Pfam" id="PF00175">
    <property type="entry name" value="NAD_binding_1"/>
    <property type="match status" value="1"/>
</dbReference>
<evidence type="ECO:0000256" key="9">
    <source>
        <dbReference type="ARBA" id="ARBA00022723"/>
    </source>
</evidence>
<dbReference type="SUPFAM" id="SSF48264">
    <property type="entry name" value="Cytochrome P450"/>
    <property type="match status" value="1"/>
</dbReference>
<keyword evidence="5" id="KW-0813">Transport</keyword>
<evidence type="ECO:0000256" key="17">
    <source>
        <dbReference type="PIRSR" id="PIRSR000209-1"/>
    </source>
</evidence>
<dbReference type="PANTHER" id="PTHR19384">
    <property type="entry name" value="NITRIC OXIDE SYNTHASE-RELATED"/>
    <property type="match status" value="1"/>
</dbReference>
<evidence type="ECO:0000256" key="12">
    <source>
        <dbReference type="ARBA" id="ARBA00023002"/>
    </source>
</evidence>
<feature type="domain" description="FAD-binding FR-type" evidence="19">
    <location>
        <begin position="670"/>
        <end position="899"/>
    </location>
</feature>
<dbReference type="InterPro" id="IPR017972">
    <property type="entry name" value="Cyt_P450_CS"/>
</dbReference>
<evidence type="ECO:0000313" key="20">
    <source>
        <dbReference type="EMBL" id="KZP32023.1"/>
    </source>
</evidence>
<evidence type="ECO:0000256" key="14">
    <source>
        <dbReference type="ARBA" id="ARBA00023033"/>
    </source>
</evidence>
<dbReference type="InterPro" id="IPR023173">
    <property type="entry name" value="NADPH_Cyt_P450_Rdtase_alpha"/>
</dbReference>
<evidence type="ECO:0000256" key="13">
    <source>
        <dbReference type="ARBA" id="ARBA00023004"/>
    </source>
</evidence>
<dbReference type="PIRSF" id="PIRSF000209">
    <property type="entry name" value="Bifunctional_P450_P450R"/>
    <property type="match status" value="1"/>
</dbReference>
<feature type="domain" description="Flavodoxin-like" evidence="18">
    <location>
        <begin position="493"/>
        <end position="633"/>
    </location>
</feature>
<dbReference type="PROSITE" id="PS50902">
    <property type="entry name" value="FLAVODOXIN_LIKE"/>
    <property type="match status" value="1"/>
</dbReference>
<keyword evidence="8" id="KW-0288">FMN</keyword>
<evidence type="ECO:0000256" key="3">
    <source>
        <dbReference type="ARBA" id="ARBA00001974"/>
    </source>
</evidence>
<dbReference type="InterPro" id="IPR002401">
    <property type="entry name" value="Cyt_P450_E_grp-I"/>
</dbReference>
<keyword evidence="11" id="KW-0521">NADP</keyword>
<dbReference type="InterPro" id="IPR029039">
    <property type="entry name" value="Flavoprotein-like_sf"/>
</dbReference>
<dbReference type="GO" id="GO:0070330">
    <property type="term" value="F:aromatase activity"/>
    <property type="evidence" value="ECO:0007669"/>
    <property type="project" value="InterPro"/>
</dbReference>
<keyword evidence="13 17" id="KW-0408">Iron</keyword>
<comment type="cofactor">
    <cofactor evidence="1">
        <name>FMN</name>
        <dbReference type="ChEBI" id="CHEBI:58210"/>
    </cofactor>
</comment>
<dbReference type="InterPro" id="IPR003097">
    <property type="entry name" value="CysJ-like_FAD-binding"/>
</dbReference>
<comment type="catalytic activity">
    <reaction evidence="15">
        <text>an organic molecule + reduced [NADPH--hemoprotein reductase] + O2 = an alcohol + oxidized [NADPH--hemoprotein reductase] + H2O + H(+)</text>
        <dbReference type="Rhea" id="RHEA:17149"/>
        <dbReference type="Rhea" id="RHEA-COMP:11964"/>
        <dbReference type="Rhea" id="RHEA-COMP:11965"/>
        <dbReference type="ChEBI" id="CHEBI:15377"/>
        <dbReference type="ChEBI" id="CHEBI:15378"/>
        <dbReference type="ChEBI" id="CHEBI:15379"/>
        <dbReference type="ChEBI" id="CHEBI:30879"/>
        <dbReference type="ChEBI" id="CHEBI:57618"/>
        <dbReference type="ChEBI" id="CHEBI:58210"/>
        <dbReference type="ChEBI" id="CHEBI:142491"/>
        <dbReference type="EC" id="1.14.14.1"/>
    </reaction>
</comment>
<dbReference type="OrthoDB" id="1470350at2759"/>
<dbReference type="InterPro" id="IPR036396">
    <property type="entry name" value="Cyt_P450_sf"/>
</dbReference>
<feature type="binding site" description="axial binding residue" evidence="17">
    <location>
        <position position="403"/>
    </location>
    <ligand>
        <name>heme</name>
        <dbReference type="ChEBI" id="CHEBI:30413"/>
    </ligand>
    <ligandPart>
        <name>Fe</name>
        <dbReference type="ChEBI" id="CHEBI:18248"/>
    </ligandPart>
</feature>
<dbReference type="STRING" id="436010.A0A166UTU6"/>
<evidence type="ECO:0000259" key="18">
    <source>
        <dbReference type="PROSITE" id="PS50902"/>
    </source>
</evidence>
<dbReference type="SUPFAM" id="SSF52218">
    <property type="entry name" value="Flavoproteins"/>
    <property type="match status" value="1"/>
</dbReference>
<dbReference type="PROSITE" id="PS00086">
    <property type="entry name" value="CYTOCHROME_P450"/>
    <property type="match status" value="1"/>
</dbReference>
<dbReference type="PANTHER" id="PTHR19384:SF127">
    <property type="entry name" value="BIFUNCTIONAL CYTOCHROME P450_NADPH--P450 REDUCTASE"/>
    <property type="match status" value="1"/>
</dbReference>
<dbReference type="Gene3D" id="3.40.50.360">
    <property type="match status" value="1"/>
</dbReference>
<sequence>MSTPIPQPPAIPFLGNVTTIDKELPLRSYELLAETYGELYQLNMLGNQVIVANTYALQAELSDEKRFMKKVGAALKQVRNLVGAGLFTADNDDPEWAIAHRVLMPAFGPTAMVNMFNGMQDIASQLLLKWERFGPEAIIDPSDDFTRLALDTLAYCTMSYRLNSFYTPEKPKFAVAMANFLKESGARSNRPTVVQALMPGTTAKYNEDVKYMSDLGKQIIAERRAHPNDNKDSLNAMLHGKDPKTGEGLSDKSILNNLLTFMIAGHETSSGTLSFITYYLLKNPDVMRKLRDEVDRVVGDRQIQAEHLTNLPYLTAIMRETLRLQPPASSRTVSSIEDTTLLNGKYAVKAGIPIVSQVWVSMRDPAVWGEDALAFRPERMMDGKFEALPPNAWQPFGFGVRGCIGRPFAWQEITLAIASIVQKFDLSFVDPSYNLELKQTLTIKPAALGIRAALRQRANKITATPSSPLKIDGGISSQAFRLPSNRTEGSVPLYVLYGSNTGTSESFAQRIATDAPNYGFHSHLGTLDSATNHLPTDGPVVIVTASFEGEPADNAAKFVDWLAHLSGTELAGVRYGVFGCGNHDWVNTYQRIPTLCDNLLEKNGGQRLLPRGAGDAASSNFFQTFDEFEDKLWEALSKEFQTSKSESASTGFEVKTVDAGAARAAALRQPDAALGRVFENRLLSKPGAPVKRHIEFELPEGTTSRAGDYLAILPHNPPRDVRRVLAHFGLPEDQEIIISSISPVSLPVDKPVSLSEVLSGYVELSQPATTRDLAALTKAATVDTTREDLAGLASAYSENVLAKRISVLDILEAHQDIKLSLGAFLQMLPTMRVRQYSISSSPLWNAQHVTLTISVVEGPALSGREEEFLGVASNYLAHLRAGDRVQIAVRASNAAFHPPTDPLTPVVMFCAGSGLAPMRGFIQERAAQKQSGRDVSKAILFFGCRAPDEDFLYSDSDLAEWTKLGVVDVRPAFSRAPEASNGCKYVQDRIWHDRVEVSEAYHSGAKFFSCGSGKIATGIKDVLMKIVKEKGDVDDADAAARFDKIAKGRYAADIFD</sequence>
<proteinExistence type="inferred from homology"/>
<dbReference type="CDD" id="cd11068">
    <property type="entry name" value="CYP120A1"/>
    <property type="match status" value="1"/>
</dbReference>
<dbReference type="GO" id="GO:0003958">
    <property type="term" value="F:NADPH-hemoprotein reductase activity"/>
    <property type="evidence" value="ECO:0007669"/>
    <property type="project" value="UniProtKB-EC"/>
</dbReference>
<dbReference type="Gene3D" id="1.10.630.10">
    <property type="entry name" value="Cytochrome P450"/>
    <property type="match status" value="1"/>
</dbReference>
<keyword evidence="10" id="KW-0274">FAD</keyword>
<name>A0A166UTU6_9AGAM</name>
<evidence type="ECO:0000313" key="21">
    <source>
        <dbReference type="Proteomes" id="UP000076532"/>
    </source>
</evidence>
<dbReference type="EMBL" id="KV417487">
    <property type="protein sequence ID" value="KZP32023.1"/>
    <property type="molecule type" value="Genomic_DNA"/>
</dbReference>
<dbReference type="PROSITE" id="PS51384">
    <property type="entry name" value="FAD_FR"/>
    <property type="match status" value="1"/>
</dbReference>
<dbReference type="GO" id="GO:0020037">
    <property type="term" value="F:heme binding"/>
    <property type="evidence" value="ECO:0007669"/>
    <property type="project" value="InterPro"/>
</dbReference>
<keyword evidence="21" id="KW-1185">Reference proteome</keyword>
<evidence type="ECO:0000256" key="2">
    <source>
        <dbReference type="ARBA" id="ARBA00001971"/>
    </source>
</evidence>
<dbReference type="FunFam" id="2.40.30.10:FF:000198">
    <property type="entry name" value="Bifunctional cytochrome P450/NADPH--P450 reductase"/>
    <property type="match status" value="1"/>
</dbReference>
<comment type="catalytic activity">
    <reaction evidence="16">
        <text>2 oxidized [cytochrome P450] + NADPH = 2 reduced [cytochrome P450] + NADP(+) + H(+)</text>
        <dbReference type="Rhea" id="RHEA:24040"/>
        <dbReference type="Rhea" id="RHEA-COMP:14627"/>
        <dbReference type="Rhea" id="RHEA-COMP:14628"/>
        <dbReference type="ChEBI" id="CHEBI:15378"/>
        <dbReference type="ChEBI" id="CHEBI:55376"/>
        <dbReference type="ChEBI" id="CHEBI:57783"/>
        <dbReference type="ChEBI" id="CHEBI:58349"/>
        <dbReference type="ChEBI" id="CHEBI:60344"/>
        <dbReference type="EC" id="1.6.2.4"/>
    </reaction>
</comment>
<keyword evidence="7" id="KW-0285">Flavoprotein</keyword>
<gene>
    <name evidence="20" type="ORF">FIBSPDRAFT_944607</name>
</gene>
<evidence type="ECO:0000256" key="4">
    <source>
        <dbReference type="ARBA" id="ARBA00010018"/>
    </source>
</evidence>
<dbReference type="CDD" id="cd06206">
    <property type="entry name" value="bifunctional_CYPOR"/>
    <property type="match status" value="1"/>
</dbReference>
<dbReference type="Gene3D" id="2.40.30.10">
    <property type="entry name" value="Translation factors"/>
    <property type="match status" value="1"/>
</dbReference>
<keyword evidence="12" id="KW-0560">Oxidoreductase</keyword>
<evidence type="ECO:0000256" key="16">
    <source>
        <dbReference type="ARBA" id="ARBA00049342"/>
    </source>
</evidence>
<protein>
    <submittedName>
        <fullName evidence="20">Fatty acid hydroxylase</fullName>
    </submittedName>
</protein>
<evidence type="ECO:0000256" key="1">
    <source>
        <dbReference type="ARBA" id="ARBA00001917"/>
    </source>
</evidence>
<comment type="similarity">
    <text evidence="4">In the N-terminal section; belongs to the cytochrome P450 family.</text>
</comment>
<keyword evidence="6 17" id="KW-0349">Heme</keyword>
<dbReference type="GO" id="GO:0010181">
    <property type="term" value="F:FMN binding"/>
    <property type="evidence" value="ECO:0007669"/>
    <property type="project" value="InterPro"/>
</dbReference>
<dbReference type="GO" id="GO:0005829">
    <property type="term" value="C:cytosol"/>
    <property type="evidence" value="ECO:0007669"/>
    <property type="project" value="TreeGrafter"/>
</dbReference>
<comment type="cofactor">
    <cofactor evidence="2 17">
        <name>heme</name>
        <dbReference type="ChEBI" id="CHEBI:30413"/>
    </cofactor>
</comment>
<dbReference type="PRINTS" id="PR00385">
    <property type="entry name" value="P450"/>
</dbReference>
<evidence type="ECO:0000256" key="10">
    <source>
        <dbReference type="ARBA" id="ARBA00022827"/>
    </source>
</evidence>
<reference evidence="20 21" key="1">
    <citation type="journal article" date="2016" name="Mol. Biol. Evol.">
        <title>Comparative Genomics of Early-Diverging Mushroom-Forming Fungi Provides Insights into the Origins of Lignocellulose Decay Capabilities.</title>
        <authorList>
            <person name="Nagy L.G."/>
            <person name="Riley R."/>
            <person name="Tritt A."/>
            <person name="Adam C."/>
            <person name="Daum C."/>
            <person name="Floudas D."/>
            <person name="Sun H."/>
            <person name="Yadav J.S."/>
            <person name="Pangilinan J."/>
            <person name="Larsson K.H."/>
            <person name="Matsuura K."/>
            <person name="Barry K."/>
            <person name="Labutti K."/>
            <person name="Kuo R."/>
            <person name="Ohm R.A."/>
            <person name="Bhattacharya S.S."/>
            <person name="Shirouzu T."/>
            <person name="Yoshinaga Y."/>
            <person name="Martin F.M."/>
            <person name="Grigoriev I.V."/>
            <person name="Hibbett D.S."/>
        </authorList>
    </citation>
    <scope>NUCLEOTIDE SEQUENCE [LARGE SCALE GENOMIC DNA]</scope>
    <source>
        <strain evidence="20 21">CBS 109695</strain>
    </source>
</reference>
<dbReference type="InterPro" id="IPR039261">
    <property type="entry name" value="FNR_nucleotide-bd"/>
</dbReference>
<dbReference type="InterPro" id="IPR017938">
    <property type="entry name" value="Riboflavin_synthase-like_b-brl"/>
</dbReference>
<dbReference type="FunFam" id="1.10.630.10:FF:000040">
    <property type="entry name" value="Bifunctional cytochrome P450/NADPH--P450 reductase"/>
    <property type="match status" value="1"/>
</dbReference>
<dbReference type="InterPro" id="IPR001128">
    <property type="entry name" value="Cyt_P450"/>
</dbReference>
<evidence type="ECO:0000256" key="5">
    <source>
        <dbReference type="ARBA" id="ARBA00022448"/>
    </source>
</evidence>
<dbReference type="GO" id="GO:0005506">
    <property type="term" value="F:iron ion binding"/>
    <property type="evidence" value="ECO:0007669"/>
    <property type="project" value="InterPro"/>
</dbReference>